<name>A0ABR1SBE4_9PEZI</name>
<feature type="transmembrane region" description="Helical" evidence="1">
    <location>
        <begin position="163"/>
        <end position="179"/>
    </location>
</feature>
<keyword evidence="1" id="KW-1133">Transmembrane helix</keyword>
<reference evidence="2 3" key="1">
    <citation type="submission" date="2023-01" db="EMBL/GenBank/DDBJ databases">
        <title>Analysis of 21 Apiospora genomes using comparative genomics revels a genus with tremendous synthesis potential of carbohydrate active enzymes and secondary metabolites.</title>
        <authorList>
            <person name="Sorensen T."/>
        </authorList>
    </citation>
    <scope>NUCLEOTIDE SEQUENCE [LARGE SCALE GENOMIC DNA]</scope>
    <source>
        <strain evidence="2 3">CBS 20057</strain>
    </source>
</reference>
<keyword evidence="3" id="KW-1185">Reference proteome</keyword>
<evidence type="ECO:0000256" key="1">
    <source>
        <dbReference type="SAM" id="Phobius"/>
    </source>
</evidence>
<proteinExistence type="predicted"/>
<feature type="transmembrane region" description="Helical" evidence="1">
    <location>
        <begin position="365"/>
        <end position="384"/>
    </location>
</feature>
<organism evidence="2 3">
    <name type="scientific">Apiospora marii</name>
    <dbReference type="NCBI Taxonomy" id="335849"/>
    <lineage>
        <taxon>Eukaryota</taxon>
        <taxon>Fungi</taxon>
        <taxon>Dikarya</taxon>
        <taxon>Ascomycota</taxon>
        <taxon>Pezizomycotina</taxon>
        <taxon>Sordariomycetes</taxon>
        <taxon>Xylariomycetidae</taxon>
        <taxon>Amphisphaeriales</taxon>
        <taxon>Apiosporaceae</taxon>
        <taxon>Apiospora</taxon>
    </lineage>
</organism>
<gene>
    <name evidence="2" type="ORF">PG991_006203</name>
</gene>
<dbReference type="Proteomes" id="UP001396898">
    <property type="component" value="Unassembled WGS sequence"/>
</dbReference>
<evidence type="ECO:0000313" key="3">
    <source>
        <dbReference type="Proteomes" id="UP001396898"/>
    </source>
</evidence>
<dbReference type="EMBL" id="JAQQWI010000007">
    <property type="protein sequence ID" value="KAK8029147.1"/>
    <property type="molecule type" value="Genomic_DNA"/>
</dbReference>
<keyword evidence="1" id="KW-0472">Membrane</keyword>
<feature type="transmembrane region" description="Helical" evidence="1">
    <location>
        <begin position="333"/>
        <end position="359"/>
    </location>
</feature>
<accession>A0ABR1SBE4</accession>
<sequence>MSTLKQKSWLTDLTITIGEEHGLKSLRSPHHVNSFSICPEILGEAFLYAADPGPAVVQPLLLPRDGSFRYLPCRRRRLLSGREVGRASPQELQLLLDRRGDLVAVLDLLFGFRAGCRRIVRLGHAVRAAQAHGVGARGFHGPLDERGSPESGRERVEIASSHLFAWRLAFALAIAVWLVHQFIPFVFPFLFLSPLLARHSIFNVSPERLVFQQRQLADPVLPPRLGARKEPTRLPFLAGRFCRRKAGSASLQVLVDALQFALGLFRFGLEVFGFGFDARRGVAALQGHLERVAVEVVGPAVLFVQRRQRWVVVFVFVCVEPGSASSPAQERGLVLAVPAVDVAVNLVVIIVVFIVGVFFQIRDTTVGIVVVVVAFFFFFVSTLAI</sequence>
<keyword evidence="1" id="KW-0812">Transmembrane</keyword>
<comment type="caution">
    <text evidence="2">The sequence shown here is derived from an EMBL/GenBank/DDBJ whole genome shotgun (WGS) entry which is preliminary data.</text>
</comment>
<evidence type="ECO:0000313" key="2">
    <source>
        <dbReference type="EMBL" id="KAK8029147.1"/>
    </source>
</evidence>
<protein>
    <submittedName>
        <fullName evidence="2">Uncharacterized protein</fullName>
    </submittedName>
</protein>